<proteinExistence type="inferred from homology"/>
<dbReference type="InterPro" id="IPR000086">
    <property type="entry name" value="NUDIX_hydrolase_dom"/>
</dbReference>
<keyword evidence="8" id="KW-0520">NAD</keyword>
<dbReference type="GO" id="GO:0005829">
    <property type="term" value="C:cytosol"/>
    <property type="evidence" value="ECO:0007669"/>
    <property type="project" value="TreeGrafter"/>
</dbReference>
<evidence type="ECO:0000256" key="6">
    <source>
        <dbReference type="ARBA" id="ARBA00022801"/>
    </source>
</evidence>
<protein>
    <recommendedName>
        <fullName evidence="4">NAD(+) diphosphatase</fullName>
        <ecNumber evidence="4">3.6.1.22</ecNumber>
    </recommendedName>
</protein>
<evidence type="ECO:0000256" key="5">
    <source>
        <dbReference type="ARBA" id="ARBA00022723"/>
    </source>
</evidence>
<comment type="cofactor">
    <cofactor evidence="1">
        <name>Mg(2+)</name>
        <dbReference type="ChEBI" id="CHEBI:18420"/>
    </cofactor>
</comment>
<keyword evidence="12" id="KW-1185">Reference proteome</keyword>
<organism evidence="11 12">
    <name type="scientific">Butyrivibrio fibrisolvens DSM 3071</name>
    <dbReference type="NCBI Taxonomy" id="1121131"/>
    <lineage>
        <taxon>Bacteria</taxon>
        <taxon>Bacillati</taxon>
        <taxon>Bacillota</taxon>
        <taxon>Clostridia</taxon>
        <taxon>Lachnospirales</taxon>
        <taxon>Lachnospiraceae</taxon>
        <taxon>Butyrivibrio</taxon>
    </lineage>
</organism>
<evidence type="ECO:0000259" key="10">
    <source>
        <dbReference type="PROSITE" id="PS51462"/>
    </source>
</evidence>
<dbReference type="SUPFAM" id="SSF55811">
    <property type="entry name" value="Nudix"/>
    <property type="match status" value="1"/>
</dbReference>
<dbReference type="STRING" id="1121131.SAMN02745229_00869"/>
<keyword evidence="5" id="KW-0479">Metal-binding</keyword>
<evidence type="ECO:0000313" key="11">
    <source>
        <dbReference type="EMBL" id="SHH70181.1"/>
    </source>
</evidence>
<dbReference type="PROSITE" id="PS00893">
    <property type="entry name" value="NUDIX_BOX"/>
    <property type="match status" value="1"/>
</dbReference>
<dbReference type="EMBL" id="FQXK01000006">
    <property type="protein sequence ID" value="SHH70181.1"/>
    <property type="molecule type" value="Genomic_DNA"/>
</dbReference>
<comment type="cofactor">
    <cofactor evidence="2">
        <name>Zn(2+)</name>
        <dbReference type="ChEBI" id="CHEBI:29105"/>
    </cofactor>
</comment>
<feature type="domain" description="Nudix hydrolase" evidence="10">
    <location>
        <begin position="69"/>
        <end position="194"/>
    </location>
</feature>
<accession>A0A1M5V4N1</accession>
<dbReference type="EC" id="3.6.1.22" evidence="4"/>
<name>A0A1M5V4N1_BUTFI</name>
<comment type="similarity">
    <text evidence="3">Belongs to the Nudix hydrolase family. NudC subfamily.</text>
</comment>
<sequence length="197" mass="22905">MSIDDALRASFIIINNYDEKVVEIVHKMGEEKAMLFKYCAECGHELEYIKCGDDDCKICPSCKRIYGRNPIPVVEVLVVNEFNEILLLKQNYISEDKWTVVSGYMVEGETIEEAVAREVKEETGQIVTKCQYVSSYYFEPKQLIMIGFIAYVNKAEFTDSIEVDDHKWYKIDEVDDVIARVNNFSGMHFDKCREYLK</sequence>
<evidence type="ECO:0000313" key="12">
    <source>
        <dbReference type="Proteomes" id="UP000184278"/>
    </source>
</evidence>
<gene>
    <name evidence="11" type="ORF">SAMN02745229_00869</name>
</gene>
<dbReference type="GO" id="GO:0019677">
    <property type="term" value="P:NAD+ catabolic process"/>
    <property type="evidence" value="ECO:0007669"/>
    <property type="project" value="TreeGrafter"/>
</dbReference>
<dbReference type="Gene3D" id="3.90.79.10">
    <property type="entry name" value="Nucleoside Triphosphate Pyrophosphohydrolase"/>
    <property type="match status" value="1"/>
</dbReference>
<dbReference type="AlphaFoldDB" id="A0A1M5V4N1"/>
<evidence type="ECO:0000256" key="1">
    <source>
        <dbReference type="ARBA" id="ARBA00001946"/>
    </source>
</evidence>
<evidence type="ECO:0000256" key="8">
    <source>
        <dbReference type="ARBA" id="ARBA00023027"/>
    </source>
</evidence>
<dbReference type="InterPro" id="IPR049734">
    <property type="entry name" value="NudC-like_C"/>
</dbReference>
<dbReference type="InterPro" id="IPR050241">
    <property type="entry name" value="NAD-cap_RNA_hydrolase_NudC"/>
</dbReference>
<evidence type="ECO:0000256" key="7">
    <source>
        <dbReference type="ARBA" id="ARBA00022842"/>
    </source>
</evidence>
<keyword evidence="7" id="KW-0460">Magnesium</keyword>
<dbReference type="Proteomes" id="UP000184278">
    <property type="component" value="Unassembled WGS sequence"/>
</dbReference>
<keyword evidence="6" id="KW-0378">Hydrolase</keyword>
<evidence type="ECO:0000256" key="9">
    <source>
        <dbReference type="ARBA" id="ARBA00023679"/>
    </source>
</evidence>
<comment type="catalytic activity">
    <reaction evidence="9">
        <text>a 5'-end NAD(+)-phospho-ribonucleoside in mRNA + H2O = a 5'-end phospho-adenosine-phospho-ribonucleoside in mRNA + beta-nicotinamide D-ribonucleotide + 2 H(+)</text>
        <dbReference type="Rhea" id="RHEA:60876"/>
        <dbReference type="Rhea" id="RHEA-COMP:15698"/>
        <dbReference type="Rhea" id="RHEA-COMP:15719"/>
        <dbReference type="ChEBI" id="CHEBI:14649"/>
        <dbReference type="ChEBI" id="CHEBI:15377"/>
        <dbReference type="ChEBI" id="CHEBI:15378"/>
        <dbReference type="ChEBI" id="CHEBI:144029"/>
        <dbReference type="ChEBI" id="CHEBI:144051"/>
    </reaction>
    <physiologicalReaction direction="left-to-right" evidence="9">
        <dbReference type="Rhea" id="RHEA:60877"/>
    </physiologicalReaction>
</comment>
<dbReference type="PROSITE" id="PS51462">
    <property type="entry name" value="NUDIX"/>
    <property type="match status" value="1"/>
</dbReference>
<dbReference type="InterPro" id="IPR015797">
    <property type="entry name" value="NUDIX_hydrolase-like_dom_sf"/>
</dbReference>
<dbReference type="Pfam" id="PF00293">
    <property type="entry name" value="NUDIX"/>
    <property type="match status" value="1"/>
</dbReference>
<evidence type="ECO:0000256" key="4">
    <source>
        <dbReference type="ARBA" id="ARBA00012381"/>
    </source>
</evidence>
<dbReference type="GO" id="GO:0035529">
    <property type="term" value="F:NADH pyrophosphatase activity"/>
    <property type="evidence" value="ECO:0007669"/>
    <property type="project" value="TreeGrafter"/>
</dbReference>
<evidence type="ECO:0000256" key="2">
    <source>
        <dbReference type="ARBA" id="ARBA00001947"/>
    </source>
</evidence>
<dbReference type="GO" id="GO:0006742">
    <property type="term" value="P:NADP+ catabolic process"/>
    <property type="evidence" value="ECO:0007669"/>
    <property type="project" value="TreeGrafter"/>
</dbReference>
<evidence type="ECO:0000256" key="3">
    <source>
        <dbReference type="ARBA" id="ARBA00009595"/>
    </source>
</evidence>
<dbReference type="GO" id="GO:0046872">
    <property type="term" value="F:metal ion binding"/>
    <property type="evidence" value="ECO:0007669"/>
    <property type="project" value="UniProtKB-KW"/>
</dbReference>
<dbReference type="PANTHER" id="PTHR42904:SF6">
    <property type="entry name" value="NAD-CAPPED RNA HYDROLASE NUDT12"/>
    <property type="match status" value="1"/>
</dbReference>
<reference evidence="12" key="1">
    <citation type="submission" date="2016-11" db="EMBL/GenBank/DDBJ databases">
        <authorList>
            <person name="Varghese N."/>
            <person name="Submissions S."/>
        </authorList>
    </citation>
    <scope>NUCLEOTIDE SEQUENCE [LARGE SCALE GENOMIC DNA]</scope>
    <source>
        <strain evidence="12">DSM 3071</strain>
    </source>
</reference>
<dbReference type="PANTHER" id="PTHR42904">
    <property type="entry name" value="NUDIX HYDROLASE, NUDC SUBFAMILY"/>
    <property type="match status" value="1"/>
</dbReference>
<dbReference type="CDD" id="cd03429">
    <property type="entry name" value="NUDIX_NADH_pyrophosphatase_Nudt13"/>
    <property type="match status" value="1"/>
</dbReference>
<dbReference type="InterPro" id="IPR020084">
    <property type="entry name" value="NUDIX_hydrolase_CS"/>
</dbReference>